<dbReference type="PANTHER" id="PTHR37316">
    <property type="entry name" value="TEICHOIC ACID GLYCEROL-PHOSPHATE PRIMASE"/>
    <property type="match status" value="1"/>
</dbReference>
<dbReference type="Proteomes" id="UP001164713">
    <property type="component" value="Chromosome"/>
</dbReference>
<evidence type="ECO:0000256" key="1">
    <source>
        <dbReference type="ARBA" id="ARBA00004202"/>
    </source>
</evidence>
<dbReference type="InterPro" id="IPR007554">
    <property type="entry name" value="Glycerophosphate_synth"/>
</dbReference>
<keyword evidence="6" id="KW-0472">Membrane</keyword>
<reference evidence="8" key="1">
    <citation type="submission" date="2022-12" db="EMBL/GenBank/DDBJ databases">
        <title>Genomic of Bacillus halotolerans.</title>
        <authorList>
            <person name="Xu G."/>
            <person name="Ding Y."/>
        </authorList>
    </citation>
    <scope>NUCLEOTIDE SEQUENCE</scope>
    <source>
        <strain evidence="8">B13</strain>
    </source>
</reference>
<feature type="domain" description="TarS C-terminal" evidence="7">
    <location>
        <begin position="286"/>
        <end position="412"/>
    </location>
</feature>
<comment type="similarity">
    <text evidence="2">Belongs to the CDP-glycerol glycerophosphotransferase family.</text>
</comment>
<organism evidence="8 9">
    <name type="scientific">Bacillus halotolerans</name>
    <dbReference type="NCBI Taxonomy" id="260554"/>
    <lineage>
        <taxon>Bacteria</taxon>
        <taxon>Bacillati</taxon>
        <taxon>Bacillota</taxon>
        <taxon>Bacilli</taxon>
        <taxon>Bacillales</taxon>
        <taxon>Bacillaceae</taxon>
        <taxon>Bacillus</taxon>
    </lineage>
</organism>
<evidence type="ECO:0000313" key="8">
    <source>
        <dbReference type="EMBL" id="WAT20923.1"/>
    </source>
</evidence>
<comment type="subcellular location">
    <subcellularLocation>
        <location evidence="1">Cell membrane</location>
        <topology evidence="1">Peripheral membrane protein</topology>
    </subcellularLocation>
</comment>
<dbReference type="Gene3D" id="3.40.50.12580">
    <property type="match status" value="1"/>
</dbReference>
<evidence type="ECO:0000313" key="9">
    <source>
        <dbReference type="Proteomes" id="UP001164713"/>
    </source>
</evidence>
<protein>
    <submittedName>
        <fullName evidence="8">CDP-glycerol glycerophosphotransferase family protein</fullName>
    </submittedName>
</protein>
<gene>
    <name evidence="8" type="ORF">O0R52_18505</name>
</gene>
<dbReference type="InterPro" id="IPR041038">
    <property type="entry name" value="TarS_C1"/>
</dbReference>
<proteinExistence type="inferred from homology"/>
<dbReference type="PANTHER" id="PTHR37316:SF3">
    <property type="entry name" value="TEICHOIC ACID GLYCEROL-PHOSPHATE TRANSFERASE"/>
    <property type="match status" value="1"/>
</dbReference>
<dbReference type="RefSeq" id="WP_044159520.1">
    <property type="nucleotide sequence ID" value="NZ_CP114066.1"/>
</dbReference>
<evidence type="ECO:0000256" key="5">
    <source>
        <dbReference type="ARBA" id="ARBA00022944"/>
    </source>
</evidence>
<dbReference type="Gene3D" id="3.40.50.11820">
    <property type="match status" value="1"/>
</dbReference>
<dbReference type="Pfam" id="PF04464">
    <property type="entry name" value="Glyphos_transf"/>
    <property type="match status" value="1"/>
</dbReference>
<sequence>MNLLNFWRPKNSRMSSVEYITFDENTILLNIKLNKFEGSNDEDLMFLLINRWKKETIIIKPSEIRVSSNEVYIKVEIEKEVFNSEGLWDAFVKLEGKGEKFRVYDGITPKMKINSTLMKEKDLNVVLYSTIKGNLSFNIKKQEPHFIVENINFSDYSILSLEGITVGYDFKRKGLPEESKIILENDENQSYEQDILIFEKNNESYFKIKIDLNTIINEFDSSKLNMYIRTRFFEGTQFISQLTIDDQIATNEVISLNGHKVFLENYRQKKQRTIQISIRKISNHFEVDKLKFDDTRQLEISGELFSQKKGERIENIILRKRSSNEIVSISIKNQSNLLLNLDELISNNKLDLGIWDIFIESEFNIYPLSKVLDEIKNKQEVFNFPQHFIKTNSKELYAVKPYYTIHNNLSLLIRKAATQKKINNFKIINDTFSLEGFINIQSLNYNDLSGEYRANIHFSLPKGKEVNLPGNIVINKTLKTPLEYSFEFTSDSRTNKELKAILVNINFDLSILQIQLSNDQYIKIQLNIDPEKGVFSFIGKVNKANSFLERVLIKNKNIIYNIFNKFLPINNKMIIYQSFHGKSYSCNPRAIYEKVVDMHGSGYKNIWVLNNIYKPMEGNTIIVKPYSLKYYYYMARSKYFINNGNFPDFYKKRKKAVHVQTWHGTPLKKLGFDISQESPSYKENTSPELIRRNKRWDFAVSPNSFTSSVYRSAFQFDKEIIKSGYPRNDIFYQTNKDNVIRNIKEELNIPVDKKVILYAPTWRDDDFHNKKQNEPYEFKFSLDHFVEQFSDEYVLLVRLHYRDAIRAQVSNYKGIIYNVSNYDDIKYLYIISDILITDYSSVMFDFANSRKPMIFFAYDINKYSSALRGFYFDFNQEAPGPIVTRENDLFKVIGNINQFNHLYKSNYNYFVEKYCEYDSGQASEEVIKRIFEIG</sequence>
<dbReference type="InterPro" id="IPR043149">
    <property type="entry name" value="TagF_N"/>
</dbReference>
<keyword evidence="5" id="KW-0777">Teichoic acid biosynthesis</keyword>
<evidence type="ECO:0000256" key="6">
    <source>
        <dbReference type="ARBA" id="ARBA00023136"/>
    </source>
</evidence>
<accession>A0ABY7I099</accession>
<keyword evidence="3" id="KW-1003">Cell membrane</keyword>
<evidence type="ECO:0000256" key="2">
    <source>
        <dbReference type="ARBA" id="ARBA00010488"/>
    </source>
</evidence>
<keyword evidence="4" id="KW-0808">Transferase</keyword>
<dbReference type="EMBL" id="CP114066">
    <property type="protein sequence ID" value="WAT20923.1"/>
    <property type="molecule type" value="Genomic_DNA"/>
</dbReference>
<name>A0ABY7I099_9BACI</name>
<dbReference type="SUPFAM" id="SSF53756">
    <property type="entry name" value="UDP-Glycosyltransferase/glycogen phosphorylase"/>
    <property type="match status" value="1"/>
</dbReference>
<dbReference type="InterPro" id="IPR051612">
    <property type="entry name" value="Teichoic_Acid_Biosynth"/>
</dbReference>
<evidence type="ECO:0000259" key="7">
    <source>
        <dbReference type="Pfam" id="PF18674"/>
    </source>
</evidence>
<evidence type="ECO:0000256" key="4">
    <source>
        <dbReference type="ARBA" id="ARBA00022679"/>
    </source>
</evidence>
<dbReference type="InterPro" id="IPR043148">
    <property type="entry name" value="TagF_C"/>
</dbReference>
<evidence type="ECO:0000256" key="3">
    <source>
        <dbReference type="ARBA" id="ARBA00022475"/>
    </source>
</evidence>
<keyword evidence="9" id="KW-1185">Reference proteome</keyword>
<dbReference type="Pfam" id="PF18674">
    <property type="entry name" value="TarS_C1"/>
    <property type="match status" value="1"/>
</dbReference>